<evidence type="ECO:0000313" key="1">
    <source>
        <dbReference type="EMBL" id="JAH65908.1"/>
    </source>
</evidence>
<sequence length="67" mass="7785">MWNSPREGTNFTCDLVSCFVFECVNCSSRKKSQSHVDICYSLVTPYFFSHVEKPITCPVHKTFSFHM</sequence>
<reference evidence="1" key="2">
    <citation type="journal article" date="2015" name="Fish Shellfish Immunol.">
        <title>Early steps in the European eel (Anguilla anguilla)-Vibrio vulnificus interaction in the gills: Role of the RtxA13 toxin.</title>
        <authorList>
            <person name="Callol A."/>
            <person name="Pajuelo D."/>
            <person name="Ebbesson L."/>
            <person name="Teles M."/>
            <person name="MacKenzie S."/>
            <person name="Amaro C."/>
        </authorList>
    </citation>
    <scope>NUCLEOTIDE SEQUENCE</scope>
</reference>
<reference evidence="1" key="1">
    <citation type="submission" date="2014-11" db="EMBL/GenBank/DDBJ databases">
        <authorList>
            <person name="Amaro Gonzalez C."/>
        </authorList>
    </citation>
    <scope>NUCLEOTIDE SEQUENCE</scope>
</reference>
<dbReference type="EMBL" id="GBXM01042669">
    <property type="protein sequence ID" value="JAH65908.1"/>
    <property type="molecule type" value="Transcribed_RNA"/>
</dbReference>
<organism evidence="1">
    <name type="scientific">Anguilla anguilla</name>
    <name type="common">European freshwater eel</name>
    <name type="synonym">Muraena anguilla</name>
    <dbReference type="NCBI Taxonomy" id="7936"/>
    <lineage>
        <taxon>Eukaryota</taxon>
        <taxon>Metazoa</taxon>
        <taxon>Chordata</taxon>
        <taxon>Craniata</taxon>
        <taxon>Vertebrata</taxon>
        <taxon>Euteleostomi</taxon>
        <taxon>Actinopterygii</taxon>
        <taxon>Neopterygii</taxon>
        <taxon>Teleostei</taxon>
        <taxon>Anguilliformes</taxon>
        <taxon>Anguillidae</taxon>
        <taxon>Anguilla</taxon>
    </lineage>
</organism>
<name>A0A0E9ULS4_ANGAN</name>
<accession>A0A0E9ULS4</accession>
<protein>
    <submittedName>
        <fullName evidence="1">Uncharacterized protein</fullName>
    </submittedName>
</protein>
<dbReference type="AlphaFoldDB" id="A0A0E9ULS4"/>
<proteinExistence type="predicted"/>